<dbReference type="Proteomes" id="UP000218288">
    <property type="component" value="Chromosome"/>
</dbReference>
<sequence>MILRRAARTIVLVLPVAAAVASAGGCSSDVNPLKAAMVSTGSGIKPVEAPEFVAQSRKSEATYMPVGESAPRRAIRARNSAGQSALQAELEGARNRNEAKGRAAEGAAKDAAKGLAPNPVQ</sequence>
<name>A0A160PGV0_9HYPH</name>
<gene>
    <name evidence="3" type="ORF">MPPM_3411</name>
</gene>
<evidence type="ECO:0008006" key="5">
    <source>
        <dbReference type="Google" id="ProtNLM"/>
    </source>
</evidence>
<dbReference type="OrthoDB" id="8003948at2"/>
<evidence type="ECO:0000313" key="3">
    <source>
        <dbReference type="EMBL" id="BAU92016.1"/>
    </source>
</evidence>
<dbReference type="AlphaFoldDB" id="A0A160PGV0"/>
<evidence type="ECO:0000256" key="1">
    <source>
        <dbReference type="SAM" id="MobiDB-lite"/>
    </source>
</evidence>
<dbReference type="PROSITE" id="PS51257">
    <property type="entry name" value="PROKAR_LIPOPROTEIN"/>
    <property type="match status" value="1"/>
</dbReference>
<protein>
    <recommendedName>
        <fullName evidence="5">Lipoprotein</fullName>
    </recommendedName>
</protein>
<dbReference type="EMBL" id="AP014809">
    <property type="protein sequence ID" value="BAU92016.1"/>
    <property type="molecule type" value="Genomic_DNA"/>
</dbReference>
<proteinExistence type="predicted"/>
<feature type="chain" id="PRO_5007819516" description="Lipoprotein" evidence="2">
    <location>
        <begin position="24"/>
        <end position="121"/>
    </location>
</feature>
<organism evidence="3 4">
    <name type="scientific">Methylorubrum populi</name>
    <dbReference type="NCBI Taxonomy" id="223967"/>
    <lineage>
        <taxon>Bacteria</taxon>
        <taxon>Pseudomonadati</taxon>
        <taxon>Pseudomonadota</taxon>
        <taxon>Alphaproteobacteria</taxon>
        <taxon>Hyphomicrobiales</taxon>
        <taxon>Methylobacteriaceae</taxon>
        <taxon>Methylorubrum</taxon>
    </lineage>
</organism>
<feature type="region of interest" description="Disordered" evidence="1">
    <location>
        <begin position="65"/>
        <end position="121"/>
    </location>
</feature>
<keyword evidence="2" id="KW-0732">Signal</keyword>
<evidence type="ECO:0000256" key="2">
    <source>
        <dbReference type="SAM" id="SignalP"/>
    </source>
</evidence>
<feature type="compositionally biased region" description="Basic and acidic residues" evidence="1">
    <location>
        <begin position="91"/>
        <end position="112"/>
    </location>
</feature>
<feature type="signal peptide" evidence="2">
    <location>
        <begin position="1"/>
        <end position="23"/>
    </location>
</feature>
<evidence type="ECO:0000313" key="4">
    <source>
        <dbReference type="Proteomes" id="UP000218288"/>
    </source>
</evidence>
<reference evidence="3 4" key="1">
    <citation type="journal article" date="2016" name="Genome Announc.">
        <title>Complete Genome Sequence of Methylobacterium populi P-1M, Isolated from Pink-Pigmented Household Biofilm.</title>
        <authorList>
            <person name="Morohoshi T."/>
            <person name="Ikeda T."/>
        </authorList>
    </citation>
    <scope>NUCLEOTIDE SEQUENCE [LARGE SCALE GENOMIC DNA]</scope>
    <source>
        <strain evidence="3 4">P-1M</strain>
    </source>
</reference>
<dbReference type="RefSeq" id="WP_096486046.1">
    <property type="nucleotide sequence ID" value="NZ_AP014809.1"/>
</dbReference>
<accession>A0A160PGV0</accession>